<dbReference type="OrthoDB" id="9797178at2"/>
<dbReference type="eggNOG" id="COG3153">
    <property type="taxonomic scope" value="Bacteria"/>
</dbReference>
<protein>
    <submittedName>
        <fullName evidence="2">Putative acetyltransferase</fullName>
    </submittedName>
</protein>
<dbReference type="CDD" id="cd04301">
    <property type="entry name" value="NAT_SF"/>
    <property type="match status" value="1"/>
</dbReference>
<dbReference type="HOGENOM" id="CLU_081840_3_0_5"/>
<gene>
    <name evidence="2" type="ORF">rosmuc_00857</name>
</gene>
<organism evidence="2 3">
    <name type="scientific">Roseovarius mucosus DSM 17069</name>
    <dbReference type="NCBI Taxonomy" id="1288298"/>
    <lineage>
        <taxon>Bacteria</taxon>
        <taxon>Pseudomonadati</taxon>
        <taxon>Pseudomonadota</taxon>
        <taxon>Alphaproteobacteria</taxon>
        <taxon>Rhodobacterales</taxon>
        <taxon>Roseobacteraceae</taxon>
        <taxon>Roseovarius</taxon>
    </lineage>
</organism>
<accession>A0A0A0HTJ2</accession>
<dbReference type="Gene3D" id="3.40.630.30">
    <property type="match status" value="1"/>
</dbReference>
<dbReference type="InterPro" id="IPR000182">
    <property type="entry name" value="GNAT_dom"/>
</dbReference>
<dbReference type="AlphaFoldDB" id="A0A0A0HTJ2"/>
<evidence type="ECO:0000313" key="3">
    <source>
        <dbReference type="Proteomes" id="UP000030021"/>
    </source>
</evidence>
<evidence type="ECO:0000313" key="2">
    <source>
        <dbReference type="EMBL" id="KGM89373.1"/>
    </source>
</evidence>
<keyword evidence="2" id="KW-0808">Transferase</keyword>
<dbReference type="EMBL" id="AONH01000002">
    <property type="protein sequence ID" value="KGM89373.1"/>
    <property type="molecule type" value="Genomic_DNA"/>
</dbReference>
<dbReference type="InterPro" id="IPR016181">
    <property type="entry name" value="Acyl_CoA_acyltransferase"/>
</dbReference>
<evidence type="ECO:0000259" key="1">
    <source>
        <dbReference type="PROSITE" id="PS51186"/>
    </source>
</evidence>
<dbReference type="PATRIC" id="fig|1288298.3.peg.867"/>
<proteinExistence type="predicted"/>
<dbReference type="SUPFAM" id="SSF55729">
    <property type="entry name" value="Acyl-CoA N-acyltransferases (Nat)"/>
    <property type="match status" value="1"/>
</dbReference>
<dbReference type="GO" id="GO:0016747">
    <property type="term" value="F:acyltransferase activity, transferring groups other than amino-acyl groups"/>
    <property type="evidence" value="ECO:0007669"/>
    <property type="project" value="InterPro"/>
</dbReference>
<dbReference type="Proteomes" id="UP000030021">
    <property type="component" value="Unassembled WGS sequence"/>
</dbReference>
<name>A0A0A0HTJ2_9RHOB</name>
<comment type="caution">
    <text evidence="2">The sequence shown here is derived from an EMBL/GenBank/DDBJ whole genome shotgun (WGS) entry which is preliminary data.</text>
</comment>
<dbReference type="RefSeq" id="WP_037270284.1">
    <property type="nucleotide sequence ID" value="NZ_KN293976.1"/>
</dbReference>
<feature type="domain" description="N-acetyltransferase" evidence="1">
    <location>
        <begin position="14"/>
        <end position="157"/>
    </location>
</feature>
<dbReference type="PROSITE" id="PS51186">
    <property type="entry name" value="GNAT"/>
    <property type="match status" value="1"/>
</dbReference>
<dbReference type="Pfam" id="PF13508">
    <property type="entry name" value="Acetyltransf_7"/>
    <property type="match status" value="1"/>
</dbReference>
<reference evidence="2 3" key="1">
    <citation type="submission" date="2013-01" db="EMBL/GenBank/DDBJ databases">
        <authorList>
            <person name="Fiebig A."/>
            <person name="Goeker M."/>
            <person name="Klenk H.-P.P."/>
        </authorList>
    </citation>
    <scope>NUCLEOTIDE SEQUENCE [LARGE SCALE GENOMIC DNA]</scope>
    <source>
        <strain evidence="2 3">DSM 17069</strain>
    </source>
</reference>
<sequence>MTPQQTKPAQDRNAAIARLFETTFTASEGPEEGVLIGTLVRSLMDTTDPDELHVFYIEDEGFVGACILTRLRHDGETGIAYLLSPVAVAPERQGQGIGQRMISEALEALRAAGVEAVVTYGDPAFYSRVGFSPVTVDEVAAPFALSQPEGWLAQSLTGQPLTPRKGRARCAPALSDPAYW</sequence>